<dbReference type="SUPFAM" id="SSF143990">
    <property type="entry name" value="YbiA-like"/>
    <property type="match status" value="1"/>
</dbReference>
<sequence length="252" mass="28490">MKYSREQRSELRKRDIATTRAYNTGFSSTQTYSTQTLSTDDEDTGPVFFWREYEQPYGSLCQWYSSPFVAPQVHPTHVFGCAEQYMMYRKALVLATPPEPEDPDSANTGGVKIQPKERHKGTRTADAEKGERENLPNRILSESKPGRQKSLAQSVKFSHAQFKEWERIKFDVVFEGSLLKFSQNQELKAQLLATGIRELVEASPMDRTWGIGCAAEFAESCREEWGSNLLGKALMSVRESLKAEAEAVVDTG</sequence>
<organism evidence="4 6">
    <name type="scientific">Hortaea werneckii</name>
    <name type="common">Black yeast</name>
    <name type="synonym">Cladosporium werneckii</name>
    <dbReference type="NCBI Taxonomy" id="91943"/>
    <lineage>
        <taxon>Eukaryota</taxon>
        <taxon>Fungi</taxon>
        <taxon>Dikarya</taxon>
        <taxon>Ascomycota</taxon>
        <taxon>Pezizomycotina</taxon>
        <taxon>Dothideomycetes</taxon>
        <taxon>Dothideomycetidae</taxon>
        <taxon>Mycosphaerellales</taxon>
        <taxon>Teratosphaeriaceae</taxon>
        <taxon>Hortaea</taxon>
    </lineage>
</organism>
<dbReference type="CDD" id="cd15457">
    <property type="entry name" value="NADAR"/>
    <property type="match status" value="1"/>
</dbReference>
<reference evidence="5 6" key="1">
    <citation type="journal article" date="2018" name="BMC Genomics">
        <title>Genomic evidence for intraspecific hybridization in a clonal and extremely halotolerant yeast.</title>
        <authorList>
            <person name="Gostincar C."/>
            <person name="Stajich J.E."/>
            <person name="Zupancic J."/>
            <person name="Zalar P."/>
            <person name="Gunde-Cimerman N."/>
        </authorList>
    </citation>
    <scope>NUCLEOTIDE SEQUENCE [LARGE SCALE GENOMIC DNA]</scope>
    <source>
        <strain evidence="4 6">EXF-6654</strain>
        <strain evidence="3 5">EXF-6656</strain>
    </source>
</reference>
<gene>
    <name evidence="4" type="ORF">D0868_12725</name>
    <name evidence="3" type="ORF">D0869_06648</name>
</gene>
<feature type="region of interest" description="Disordered" evidence="1">
    <location>
        <begin position="1"/>
        <end position="24"/>
    </location>
</feature>
<feature type="domain" description="NADAR" evidence="2">
    <location>
        <begin position="48"/>
        <end position="242"/>
    </location>
</feature>
<evidence type="ECO:0000313" key="3">
    <source>
        <dbReference type="EMBL" id="RMX81659.1"/>
    </source>
</evidence>
<dbReference type="Proteomes" id="UP000281245">
    <property type="component" value="Unassembled WGS sequence"/>
</dbReference>
<dbReference type="Gene3D" id="1.10.357.40">
    <property type="entry name" value="YbiA-like"/>
    <property type="match status" value="1"/>
</dbReference>
<dbReference type="AlphaFoldDB" id="A0A3M6XSA6"/>
<dbReference type="InterPro" id="IPR037238">
    <property type="entry name" value="YbiA-like_sf"/>
</dbReference>
<dbReference type="InterPro" id="IPR012816">
    <property type="entry name" value="NADAR"/>
</dbReference>
<feature type="region of interest" description="Disordered" evidence="1">
    <location>
        <begin position="97"/>
        <end position="136"/>
    </location>
</feature>
<dbReference type="VEuPathDB" id="FungiDB:BTJ68_04055"/>
<dbReference type="EMBL" id="QWIJ01000497">
    <property type="protein sequence ID" value="RMX81659.1"/>
    <property type="molecule type" value="Genomic_DNA"/>
</dbReference>
<feature type="compositionally biased region" description="Basic and acidic residues" evidence="1">
    <location>
        <begin position="1"/>
        <end position="17"/>
    </location>
</feature>
<evidence type="ECO:0000313" key="6">
    <source>
        <dbReference type="Proteomes" id="UP000282582"/>
    </source>
</evidence>
<feature type="compositionally biased region" description="Basic and acidic residues" evidence="1">
    <location>
        <begin position="123"/>
        <end position="135"/>
    </location>
</feature>
<comment type="caution">
    <text evidence="4">The sequence shown here is derived from an EMBL/GenBank/DDBJ whole genome shotgun (WGS) entry which is preliminary data.</text>
</comment>
<evidence type="ECO:0000259" key="2">
    <source>
        <dbReference type="Pfam" id="PF08719"/>
    </source>
</evidence>
<dbReference type="Pfam" id="PF08719">
    <property type="entry name" value="NADAR"/>
    <property type="match status" value="1"/>
</dbReference>
<dbReference type="EMBL" id="QWIK01001589">
    <property type="protein sequence ID" value="RMX93662.1"/>
    <property type="molecule type" value="Genomic_DNA"/>
</dbReference>
<dbReference type="OrthoDB" id="206452at2759"/>
<dbReference type="Proteomes" id="UP000282582">
    <property type="component" value="Unassembled WGS sequence"/>
</dbReference>
<evidence type="ECO:0000256" key="1">
    <source>
        <dbReference type="SAM" id="MobiDB-lite"/>
    </source>
</evidence>
<name>A0A3M6XSA6_HORWE</name>
<protein>
    <recommendedName>
        <fullName evidence="2">NADAR domain-containing protein</fullName>
    </recommendedName>
</protein>
<dbReference type="NCBIfam" id="TIGR02464">
    <property type="entry name" value="ribofla_fusion"/>
    <property type="match status" value="1"/>
</dbReference>
<evidence type="ECO:0000313" key="4">
    <source>
        <dbReference type="EMBL" id="RMX93662.1"/>
    </source>
</evidence>
<evidence type="ECO:0000313" key="5">
    <source>
        <dbReference type="Proteomes" id="UP000281245"/>
    </source>
</evidence>
<accession>A0A3M6XSA6</accession>
<proteinExistence type="predicted"/>